<dbReference type="GO" id="GO:0005765">
    <property type="term" value="C:lysosomal membrane"/>
    <property type="evidence" value="ECO:0007669"/>
    <property type="project" value="UniProtKB-SubCell"/>
</dbReference>
<dbReference type="InterPro" id="IPR037519">
    <property type="entry name" value="LITAF_fam"/>
</dbReference>
<accession>A0AAD9VUI8</accession>
<keyword evidence="11" id="KW-1185">Reference proteome</keyword>
<name>A0AAD9VUI8_9HYME</name>
<dbReference type="GO" id="GO:0031902">
    <property type="term" value="C:late endosome membrane"/>
    <property type="evidence" value="ECO:0007669"/>
    <property type="project" value="UniProtKB-SubCell"/>
</dbReference>
<dbReference type="AlphaFoldDB" id="A0AAD9VUI8"/>
<keyword evidence="7" id="KW-0472">Membrane</keyword>
<protein>
    <recommendedName>
        <fullName evidence="9">LITAF domain-containing protein</fullName>
    </recommendedName>
</protein>
<evidence type="ECO:0000256" key="8">
    <source>
        <dbReference type="SAM" id="MobiDB-lite"/>
    </source>
</evidence>
<evidence type="ECO:0000256" key="6">
    <source>
        <dbReference type="ARBA" id="ARBA00022833"/>
    </source>
</evidence>
<proteinExistence type="inferred from homology"/>
<evidence type="ECO:0000256" key="2">
    <source>
        <dbReference type="ARBA" id="ARBA00004481"/>
    </source>
</evidence>
<dbReference type="Pfam" id="PF10601">
    <property type="entry name" value="zf-LITAF-like"/>
    <property type="match status" value="1"/>
</dbReference>
<evidence type="ECO:0000256" key="1">
    <source>
        <dbReference type="ARBA" id="ARBA00004414"/>
    </source>
</evidence>
<feature type="region of interest" description="Disordered" evidence="8">
    <location>
        <begin position="80"/>
        <end position="99"/>
    </location>
</feature>
<evidence type="ECO:0000256" key="7">
    <source>
        <dbReference type="ARBA" id="ARBA00023136"/>
    </source>
</evidence>
<evidence type="ECO:0000256" key="4">
    <source>
        <dbReference type="ARBA" id="ARBA00005975"/>
    </source>
</evidence>
<dbReference type="SMART" id="SM00714">
    <property type="entry name" value="LITAF"/>
    <property type="match status" value="1"/>
</dbReference>
<organism evidence="10 11">
    <name type="scientific">Odynerus spinipes</name>
    <dbReference type="NCBI Taxonomy" id="1348599"/>
    <lineage>
        <taxon>Eukaryota</taxon>
        <taxon>Metazoa</taxon>
        <taxon>Ecdysozoa</taxon>
        <taxon>Arthropoda</taxon>
        <taxon>Hexapoda</taxon>
        <taxon>Insecta</taxon>
        <taxon>Pterygota</taxon>
        <taxon>Neoptera</taxon>
        <taxon>Endopterygota</taxon>
        <taxon>Hymenoptera</taxon>
        <taxon>Apocrita</taxon>
        <taxon>Aculeata</taxon>
        <taxon>Vespoidea</taxon>
        <taxon>Vespidae</taxon>
        <taxon>Eumeninae</taxon>
        <taxon>Odynerus</taxon>
    </lineage>
</organism>
<evidence type="ECO:0000313" key="10">
    <source>
        <dbReference type="EMBL" id="KAK2586622.1"/>
    </source>
</evidence>
<comment type="similarity">
    <text evidence="4">Belongs to the CDIP1/LITAF family.</text>
</comment>
<evidence type="ECO:0000256" key="3">
    <source>
        <dbReference type="ARBA" id="ARBA00004630"/>
    </source>
</evidence>
<dbReference type="InterPro" id="IPR006629">
    <property type="entry name" value="LITAF"/>
</dbReference>
<evidence type="ECO:0000313" key="11">
    <source>
        <dbReference type="Proteomes" id="UP001258017"/>
    </source>
</evidence>
<sequence length="356" mass="39308">MVEPNMEGTSSKCTEQSFTCIEENTKMELPVLACSKSESMNDITGIEEKIITSSKFASPTNQTKEMSMKLTISCDATTQATSPYASPTSSKTSVHSARDPSRIFVTPLSSNESVPKSEIVTYSTNYNDRSPDARSMLVDVTDRYDPPSILNRVPQLSLEETFNLAISNIPPIESSMNQMQHSRRMWNFRKRLCCTLPIDEEIDTLPNSRGAPPTYSSIYAGPSVISQDALPVVRGRRYVFSSVDQSSFIAPIPPPSYAQAQGVQLGPYSVGQDLPISPSNSSWPPRSIATICPRCIALVVTTTEVRRSTITHISAFLLCLCGCWPCCMIPYCLDSCKSIDHYCPVCHTYLGTYTPW</sequence>
<comment type="caution">
    <text evidence="10">The sequence shown here is derived from an EMBL/GenBank/DDBJ whole genome shotgun (WGS) entry which is preliminary data.</text>
</comment>
<evidence type="ECO:0000259" key="9">
    <source>
        <dbReference type="PROSITE" id="PS51837"/>
    </source>
</evidence>
<feature type="domain" description="LITAF" evidence="9">
    <location>
        <begin position="271"/>
        <end position="355"/>
    </location>
</feature>
<dbReference type="PANTHER" id="PTHR23292">
    <property type="entry name" value="LIPOPOLYSACCHARIDE-INDUCED TUMOR NECROSIS FACTOR-ALPHA FACTOR"/>
    <property type="match status" value="1"/>
</dbReference>
<dbReference type="EMBL" id="JAIFRP010000012">
    <property type="protein sequence ID" value="KAK2586622.1"/>
    <property type="molecule type" value="Genomic_DNA"/>
</dbReference>
<keyword evidence="6" id="KW-0862">Zinc</keyword>
<dbReference type="PROSITE" id="PS51837">
    <property type="entry name" value="LITAF"/>
    <property type="match status" value="1"/>
</dbReference>
<gene>
    <name evidence="10" type="ORF">KPH14_011495</name>
</gene>
<dbReference type="PANTHER" id="PTHR23292:SF14">
    <property type="entry name" value="FI16615P1-RELATED"/>
    <property type="match status" value="1"/>
</dbReference>
<dbReference type="Proteomes" id="UP001258017">
    <property type="component" value="Unassembled WGS sequence"/>
</dbReference>
<dbReference type="GO" id="GO:0008270">
    <property type="term" value="F:zinc ion binding"/>
    <property type="evidence" value="ECO:0007669"/>
    <property type="project" value="TreeGrafter"/>
</dbReference>
<feature type="compositionally biased region" description="Polar residues" evidence="8">
    <location>
        <begin position="80"/>
        <end position="95"/>
    </location>
</feature>
<reference evidence="10" key="2">
    <citation type="journal article" date="2023" name="Commun. Biol.">
        <title>Intrasexual cuticular hydrocarbon dimorphism in a wasp sheds light on hydrocarbon biosynthesis genes in Hymenoptera.</title>
        <authorList>
            <person name="Moris V.C."/>
            <person name="Podsiadlowski L."/>
            <person name="Martin S."/>
            <person name="Oeyen J.P."/>
            <person name="Donath A."/>
            <person name="Petersen M."/>
            <person name="Wilbrandt J."/>
            <person name="Misof B."/>
            <person name="Liedtke D."/>
            <person name="Thamm M."/>
            <person name="Scheiner R."/>
            <person name="Schmitt T."/>
            <person name="Niehuis O."/>
        </authorList>
    </citation>
    <scope>NUCLEOTIDE SEQUENCE</scope>
    <source>
        <strain evidence="10">GBR_01_08_01A</strain>
    </source>
</reference>
<keyword evidence="5" id="KW-0479">Metal-binding</keyword>
<evidence type="ECO:0000256" key="5">
    <source>
        <dbReference type="ARBA" id="ARBA00022723"/>
    </source>
</evidence>
<comment type="subcellular location">
    <subcellularLocation>
        <location evidence="2">Endosome membrane</location>
        <topology evidence="2">Peripheral membrane protein</topology>
    </subcellularLocation>
    <subcellularLocation>
        <location evidence="1">Late endosome membrane</location>
    </subcellularLocation>
    <subcellularLocation>
        <location evidence="3">Lysosome membrane</location>
        <topology evidence="3">Peripheral membrane protein</topology>
        <orientation evidence="3">Cytoplasmic side</orientation>
    </subcellularLocation>
</comment>
<reference evidence="10" key="1">
    <citation type="submission" date="2021-08" db="EMBL/GenBank/DDBJ databases">
        <authorList>
            <person name="Misof B."/>
            <person name="Oliver O."/>
            <person name="Podsiadlowski L."/>
            <person name="Donath A."/>
            <person name="Peters R."/>
            <person name="Mayer C."/>
            <person name="Rust J."/>
            <person name="Gunkel S."/>
            <person name="Lesny P."/>
            <person name="Martin S."/>
            <person name="Oeyen J.P."/>
            <person name="Petersen M."/>
            <person name="Panagiotis P."/>
            <person name="Wilbrandt J."/>
            <person name="Tanja T."/>
        </authorList>
    </citation>
    <scope>NUCLEOTIDE SEQUENCE</scope>
    <source>
        <strain evidence="10">GBR_01_08_01A</strain>
        <tissue evidence="10">Thorax + abdomen</tissue>
    </source>
</reference>